<evidence type="ECO:0000313" key="2">
    <source>
        <dbReference type="EMBL" id="KZP22646.1"/>
    </source>
</evidence>
<dbReference type="AlphaFoldDB" id="A0A166L761"/>
<accession>A0A166L761</accession>
<name>A0A166L761_9AGAM</name>
<evidence type="ECO:0000256" key="1">
    <source>
        <dbReference type="SAM" id="MobiDB-lite"/>
    </source>
</evidence>
<feature type="region of interest" description="Disordered" evidence="1">
    <location>
        <begin position="34"/>
        <end position="62"/>
    </location>
</feature>
<sequence length="157" mass="17478">MSFYETSNTRDSEIHNVGRDWWWQNLSRLIAAESASGSSTGTRERRSEETQPKAEDLEVTEREGNGTGSLAYTMWLKVWRILCFRCIPAQPSYPAALDIRLVTAAYKYCATPINPCILYLPLVYTDTIARQGTGGRVKGSGGRDSSIYAGGIPFTQK</sequence>
<dbReference type="EMBL" id="KV417538">
    <property type="protein sequence ID" value="KZP22646.1"/>
    <property type="molecule type" value="Genomic_DNA"/>
</dbReference>
<protein>
    <submittedName>
        <fullName evidence="2">Uncharacterized protein</fullName>
    </submittedName>
</protein>
<reference evidence="2 3" key="1">
    <citation type="journal article" date="2016" name="Mol. Biol. Evol.">
        <title>Comparative Genomics of Early-Diverging Mushroom-Forming Fungi Provides Insights into the Origins of Lignocellulose Decay Capabilities.</title>
        <authorList>
            <person name="Nagy L.G."/>
            <person name="Riley R."/>
            <person name="Tritt A."/>
            <person name="Adam C."/>
            <person name="Daum C."/>
            <person name="Floudas D."/>
            <person name="Sun H."/>
            <person name="Yadav J.S."/>
            <person name="Pangilinan J."/>
            <person name="Larsson K.H."/>
            <person name="Matsuura K."/>
            <person name="Barry K."/>
            <person name="Labutti K."/>
            <person name="Kuo R."/>
            <person name="Ohm R.A."/>
            <person name="Bhattacharya S.S."/>
            <person name="Shirouzu T."/>
            <person name="Yoshinaga Y."/>
            <person name="Martin F.M."/>
            <person name="Grigoriev I.V."/>
            <person name="Hibbett D.S."/>
        </authorList>
    </citation>
    <scope>NUCLEOTIDE SEQUENCE [LARGE SCALE GENOMIC DNA]</scope>
    <source>
        <strain evidence="2 3">CBS 109695</strain>
    </source>
</reference>
<dbReference type="Proteomes" id="UP000076532">
    <property type="component" value="Unassembled WGS sequence"/>
</dbReference>
<gene>
    <name evidence="2" type="ORF">FIBSPDRAFT_890270</name>
</gene>
<keyword evidence="3" id="KW-1185">Reference proteome</keyword>
<feature type="compositionally biased region" description="Basic and acidic residues" evidence="1">
    <location>
        <begin position="42"/>
        <end position="62"/>
    </location>
</feature>
<organism evidence="2 3">
    <name type="scientific">Athelia psychrophila</name>
    <dbReference type="NCBI Taxonomy" id="1759441"/>
    <lineage>
        <taxon>Eukaryota</taxon>
        <taxon>Fungi</taxon>
        <taxon>Dikarya</taxon>
        <taxon>Basidiomycota</taxon>
        <taxon>Agaricomycotina</taxon>
        <taxon>Agaricomycetes</taxon>
        <taxon>Agaricomycetidae</taxon>
        <taxon>Atheliales</taxon>
        <taxon>Atheliaceae</taxon>
        <taxon>Athelia</taxon>
    </lineage>
</organism>
<evidence type="ECO:0000313" key="3">
    <source>
        <dbReference type="Proteomes" id="UP000076532"/>
    </source>
</evidence>
<proteinExistence type="predicted"/>